<keyword evidence="1" id="KW-0732">Signal</keyword>
<feature type="chain" id="PRO_5046024448" description="TIGR03016 family PEP-CTERM system-associated outer membrane protein" evidence="1">
    <location>
        <begin position="30"/>
        <end position="530"/>
    </location>
</feature>
<evidence type="ECO:0000256" key="1">
    <source>
        <dbReference type="SAM" id="SignalP"/>
    </source>
</evidence>
<accession>A0ABQ6H3J3</accession>
<dbReference type="NCBIfam" id="TIGR03016">
    <property type="entry name" value="pepcterm_hypo_1"/>
    <property type="match status" value="1"/>
</dbReference>
<name>A0ABQ6H3J3_9GAMM</name>
<protein>
    <recommendedName>
        <fullName evidence="4">TIGR03016 family PEP-CTERM system-associated outer membrane protein</fullName>
    </recommendedName>
</protein>
<dbReference type="SUPFAM" id="SSF56935">
    <property type="entry name" value="Porins"/>
    <property type="match status" value="1"/>
</dbReference>
<dbReference type="Proteomes" id="UP001157133">
    <property type="component" value="Unassembled WGS sequence"/>
</dbReference>
<feature type="signal peptide" evidence="1">
    <location>
        <begin position="1"/>
        <end position="29"/>
    </location>
</feature>
<proteinExistence type="predicted"/>
<keyword evidence="3" id="KW-1185">Reference proteome</keyword>
<evidence type="ECO:0000313" key="3">
    <source>
        <dbReference type="Proteomes" id="UP001157133"/>
    </source>
</evidence>
<sequence>MATMAMGTANKKLSVICLAILTSLHTAHAGEWDFTPSLTLEENYTDNVELVDAGETESLVSQLGIDFSLDYLAQGAEFTFNSSSIYATYSHDHDLDDGFLELDTNGRFALWPNGIALVFSATVENQARNGARNALADIVSGDTVQTERYSGGFEYQIDNSDFQFFANATYNLNQADDDIGEQEGFSSQILTKNGNASRNVFWDFNANYLERTNNDQDSKRHIAELKLGWITNYKINPFIRAYNEDNTGNVGNNNSYESNSYGVGLRWLVTPRFYLDVSYNKPEDEQQNIDGEEQEEYVNAEVNWQPTSRTTLNASYGQRFYGESYSLDLTHRNKRLTNSIRYSEEVQVFTRDNYEYLPQGAFWCPIDFIESSECYVEPGDNFNFDDYNLVTFNDFEIIEDNEFSLNKRVAWTSELKLPRTTFSFDLNFNDRESLETRISDRNSGANFKIDRRVSGYSTVDLKLTYTEKLFDYQTENERTDRYRQYAINYKRDLNAKFNFNVTLAHVNRDSSQETFNYKESRVTLKFIKDF</sequence>
<dbReference type="EMBL" id="BSSU01000007">
    <property type="protein sequence ID" value="GLX82084.1"/>
    <property type="molecule type" value="Genomic_DNA"/>
</dbReference>
<gene>
    <name evidence="2" type="ORF">theurythT_15360</name>
</gene>
<evidence type="ECO:0008006" key="4">
    <source>
        <dbReference type="Google" id="ProtNLM"/>
    </source>
</evidence>
<organism evidence="2 3">
    <name type="scientific">Thalassotalea eurytherma</name>
    <dbReference type="NCBI Taxonomy" id="1144278"/>
    <lineage>
        <taxon>Bacteria</taxon>
        <taxon>Pseudomonadati</taxon>
        <taxon>Pseudomonadota</taxon>
        <taxon>Gammaproteobacteria</taxon>
        <taxon>Alteromonadales</taxon>
        <taxon>Colwelliaceae</taxon>
        <taxon>Thalassotalea</taxon>
    </lineage>
</organism>
<dbReference type="InterPro" id="IPR017467">
    <property type="entry name" value="CHP03016_PEP-CTERM"/>
</dbReference>
<dbReference type="RefSeq" id="WP_284207436.1">
    <property type="nucleotide sequence ID" value="NZ_BSSU01000007.1"/>
</dbReference>
<reference evidence="2 3" key="1">
    <citation type="submission" date="2023-03" db="EMBL/GenBank/DDBJ databases">
        <title>Draft genome sequence of Thalassotalea eurytherma JCM 18482T.</title>
        <authorList>
            <person name="Sawabe T."/>
        </authorList>
    </citation>
    <scope>NUCLEOTIDE SEQUENCE [LARGE SCALE GENOMIC DNA]</scope>
    <source>
        <strain evidence="2 3">JCM 18482</strain>
    </source>
</reference>
<comment type="caution">
    <text evidence="2">The sequence shown here is derived from an EMBL/GenBank/DDBJ whole genome shotgun (WGS) entry which is preliminary data.</text>
</comment>
<evidence type="ECO:0000313" key="2">
    <source>
        <dbReference type="EMBL" id="GLX82084.1"/>
    </source>
</evidence>